<dbReference type="Proteomes" id="UP000076154">
    <property type="component" value="Unassembled WGS sequence"/>
</dbReference>
<name>A0A369JJ43_HYPMA</name>
<dbReference type="EMBL" id="LUEZ02000055">
    <property type="protein sequence ID" value="RDB21342.1"/>
    <property type="molecule type" value="Genomic_DNA"/>
</dbReference>
<evidence type="ECO:0000313" key="1">
    <source>
        <dbReference type="EMBL" id="RDB21342.1"/>
    </source>
</evidence>
<reference evidence="1" key="1">
    <citation type="submission" date="2018-04" db="EMBL/GenBank/DDBJ databases">
        <title>Whole genome sequencing of Hypsizygus marmoreus.</title>
        <authorList>
            <person name="Choi I.-G."/>
            <person name="Min B."/>
            <person name="Kim J.-G."/>
            <person name="Kim S."/>
            <person name="Oh Y.-L."/>
            <person name="Kong W.-S."/>
            <person name="Park H."/>
            <person name="Jeong J."/>
            <person name="Song E.-S."/>
        </authorList>
    </citation>
    <scope>NUCLEOTIDE SEQUENCE [LARGE SCALE GENOMIC DNA]</scope>
    <source>
        <strain evidence="1">51987-8</strain>
    </source>
</reference>
<dbReference type="OrthoDB" id="2748942at2759"/>
<organism evidence="1 2">
    <name type="scientific">Hypsizygus marmoreus</name>
    <name type="common">White beech mushroom</name>
    <name type="synonym">Agaricus marmoreus</name>
    <dbReference type="NCBI Taxonomy" id="39966"/>
    <lineage>
        <taxon>Eukaryota</taxon>
        <taxon>Fungi</taxon>
        <taxon>Dikarya</taxon>
        <taxon>Basidiomycota</taxon>
        <taxon>Agaricomycotina</taxon>
        <taxon>Agaricomycetes</taxon>
        <taxon>Agaricomycetidae</taxon>
        <taxon>Agaricales</taxon>
        <taxon>Tricholomatineae</taxon>
        <taxon>Lyophyllaceae</taxon>
        <taxon>Hypsizygus</taxon>
    </lineage>
</organism>
<protein>
    <submittedName>
        <fullName evidence="1">Uncharacterized protein</fullName>
    </submittedName>
</protein>
<proteinExistence type="predicted"/>
<sequence length="89" mass="10387">MCKWRQVQHIFTLCNHVYSLPDEMIRCDDRWCKFSTTHPSNCGPNCKNTCWQYRQFPEQYNRTIARLCYACEAAAAAAQAEAARRGGRH</sequence>
<dbReference type="InParanoid" id="A0A369JJ43"/>
<comment type="caution">
    <text evidence="1">The sequence shown here is derived from an EMBL/GenBank/DDBJ whole genome shotgun (WGS) entry which is preliminary data.</text>
</comment>
<dbReference type="AlphaFoldDB" id="A0A369JJ43"/>
<gene>
    <name evidence="1" type="ORF">Hypma_011577</name>
</gene>
<keyword evidence="2" id="KW-1185">Reference proteome</keyword>
<accession>A0A369JJ43</accession>
<evidence type="ECO:0000313" key="2">
    <source>
        <dbReference type="Proteomes" id="UP000076154"/>
    </source>
</evidence>